<reference evidence="2 3" key="1">
    <citation type="submission" date="2018-07" db="EMBL/GenBank/DDBJ databases">
        <title>Complete genome sequence of Flavobacterium psychrolimnae LMG 22018.</title>
        <authorList>
            <person name="Kim D.-U."/>
        </authorList>
    </citation>
    <scope>NUCLEOTIDE SEQUENCE [LARGE SCALE GENOMIC DNA]</scope>
    <source>
        <strain evidence="2 3">LMG 22018</strain>
    </source>
</reference>
<dbReference type="AlphaFoldDB" id="A0A366AWQ3"/>
<dbReference type="Proteomes" id="UP000253676">
    <property type="component" value="Unassembled WGS sequence"/>
</dbReference>
<proteinExistence type="predicted"/>
<evidence type="ECO:0000313" key="3">
    <source>
        <dbReference type="Proteomes" id="UP000253676"/>
    </source>
</evidence>
<dbReference type="RefSeq" id="WP_113637719.1">
    <property type="nucleotide sequence ID" value="NZ_QNUX01000017.1"/>
</dbReference>
<keyword evidence="1" id="KW-0472">Membrane</keyword>
<protein>
    <submittedName>
        <fullName evidence="2">Uncharacterized protein</fullName>
    </submittedName>
</protein>
<comment type="caution">
    <text evidence="2">The sequence shown here is derived from an EMBL/GenBank/DDBJ whole genome shotgun (WGS) entry which is preliminary data.</text>
</comment>
<sequence>MSTKKGGLQFGIIIIVLIALFYTAKVYWFKEELKTVFGEQKNEKFEITDLNTSFGIIDRVESGSIIAAINNKPRKISYNVPYIHIKAKIRNITGDNIEDAELTPELNVNFKYGEKSYLLFRKTLYCCGQEWKAGETITVDDDFYLTSDKSFDSKVLNHNPEQIKLNLYLKASNSVGLNSYDMIYNEIINSWIVNPR</sequence>
<keyword evidence="1" id="KW-0812">Transmembrane</keyword>
<accession>A0A366AWQ3</accession>
<organism evidence="2 3">
    <name type="scientific">Flavobacterium psychrolimnae</name>
    <dbReference type="NCBI Taxonomy" id="249351"/>
    <lineage>
        <taxon>Bacteria</taxon>
        <taxon>Pseudomonadati</taxon>
        <taxon>Bacteroidota</taxon>
        <taxon>Flavobacteriia</taxon>
        <taxon>Flavobacteriales</taxon>
        <taxon>Flavobacteriaceae</taxon>
        <taxon>Flavobacterium</taxon>
    </lineage>
</organism>
<name>A0A366AWQ3_9FLAO</name>
<gene>
    <name evidence="2" type="ORF">DR980_15180</name>
</gene>
<keyword evidence="3" id="KW-1185">Reference proteome</keyword>
<evidence type="ECO:0000256" key="1">
    <source>
        <dbReference type="SAM" id="Phobius"/>
    </source>
</evidence>
<feature type="transmembrane region" description="Helical" evidence="1">
    <location>
        <begin position="6"/>
        <end position="24"/>
    </location>
</feature>
<keyword evidence="1" id="KW-1133">Transmembrane helix</keyword>
<evidence type="ECO:0000313" key="2">
    <source>
        <dbReference type="EMBL" id="RBN49091.1"/>
    </source>
</evidence>
<dbReference type="EMBL" id="QNUX01000017">
    <property type="protein sequence ID" value="RBN49091.1"/>
    <property type="molecule type" value="Genomic_DNA"/>
</dbReference>